<dbReference type="OrthoDB" id="2624054at2"/>
<name>A0A437S4A3_9FIRM</name>
<dbReference type="RefSeq" id="WP_127725414.1">
    <property type="nucleotide sequence ID" value="NZ_RLIH01000031.1"/>
</dbReference>
<keyword evidence="3" id="KW-1185">Reference proteome</keyword>
<evidence type="ECO:0000256" key="1">
    <source>
        <dbReference type="SAM" id="Phobius"/>
    </source>
</evidence>
<reference evidence="2 3" key="1">
    <citation type="submission" date="2018-11" db="EMBL/GenBank/DDBJ databases">
        <title>Genome sequencing and assembly of Anaerosphaera sp. nov., GS7-6-2.</title>
        <authorList>
            <person name="Rettenmaier R."/>
            <person name="Liebl W."/>
            <person name="Zverlov V."/>
        </authorList>
    </citation>
    <scope>NUCLEOTIDE SEQUENCE [LARGE SCALE GENOMIC DNA]</scope>
    <source>
        <strain evidence="2 3">GS7-6-2</strain>
    </source>
</reference>
<comment type="caution">
    <text evidence="2">The sequence shown here is derived from an EMBL/GenBank/DDBJ whole genome shotgun (WGS) entry which is preliminary data.</text>
</comment>
<protein>
    <recommendedName>
        <fullName evidence="4">Holin</fullName>
    </recommendedName>
</protein>
<feature type="transmembrane region" description="Helical" evidence="1">
    <location>
        <begin position="12"/>
        <end position="31"/>
    </location>
</feature>
<evidence type="ECO:0000313" key="3">
    <source>
        <dbReference type="Proteomes" id="UP000288812"/>
    </source>
</evidence>
<organism evidence="2 3">
    <name type="scientific">Anaerosphaera multitolerans</name>
    <dbReference type="NCBI Taxonomy" id="2487351"/>
    <lineage>
        <taxon>Bacteria</taxon>
        <taxon>Bacillati</taxon>
        <taxon>Bacillota</taxon>
        <taxon>Tissierellia</taxon>
        <taxon>Tissierellales</taxon>
        <taxon>Peptoniphilaceae</taxon>
        <taxon>Anaerosphaera</taxon>
    </lineage>
</organism>
<accession>A0A437S4A3</accession>
<dbReference type="AlphaFoldDB" id="A0A437S4A3"/>
<dbReference type="EMBL" id="RLIH01000031">
    <property type="protein sequence ID" value="RVU53818.1"/>
    <property type="molecule type" value="Genomic_DNA"/>
</dbReference>
<keyword evidence="1" id="KW-1133">Transmembrane helix</keyword>
<dbReference type="Proteomes" id="UP000288812">
    <property type="component" value="Unassembled WGS sequence"/>
</dbReference>
<sequence>MTEIIDYLSKAFSGLKPLIGGILSILTYILFPHADFKYALIAVTIAAFLDIFTKAYAIIRKNGGYFKSVRNKKLFSRTMWERTIVKIFSYLIIFALTGLSYRVVFLKEASKIMASFVYSVIFLREFQSNIENLIEAGADLGWLKSFVKKRYDKLMEDREKGEDKR</sequence>
<evidence type="ECO:0008006" key="4">
    <source>
        <dbReference type="Google" id="ProtNLM"/>
    </source>
</evidence>
<feature type="transmembrane region" description="Helical" evidence="1">
    <location>
        <begin position="87"/>
        <end position="105"/>
    </location>
</feature>
<keyword evidence="1" id="KW-0472">Membrane</keyword>
<gene>
    <name evidence="2" type="ORF">EF514_10585</name>
</gene>
<evidence type="ECO:0000313" key="2">
    <source>
        <dbReference type="EMBL" id="RVU53818.1"/>
    </source>
</evidence>
<keyword evidence="1" id="KW-0812">Transmembrane</keyword>
<dbReference type="GO" id="GO:0016020">
    <property type="term" value="C:membrane"/>
    <property type="evidence" value="ECO:0007669"/>
    <property type="project" value="UniProtKB-SubCell"/>
</dbReference>
<feature type="transmembrane region" description="Helical" evidence="1">
    <location>
        <begin position="38"/>
        <end position="59"/>
    </location>
</feature>
<proteinExistence type="predicted"/>